<keyword evidence="3" id="KW-1133">Transmembrane helix</keyword>
<dbReference type="InterPro" id="IPR029058">
    <property type="entry name" value="AB_hydrolase_fold"/>
</dbReference>
<dbReference type="PANTHER" id="PTHR22946:SF9">
    <property type="entry name" value="POLYKETIDE TRANSFERASE AF380"/>
    <property type="match status" value="1"/>
</dbReference>
<evidence type="ECO:0000313" key="5">
    <source>
        <dbReference type="EMBL" id="NYJ23815.1"/>
    </source>
</evidence>
<gene>
    <name evidence="5" type="ORF">HNR13_002102</name>
</gene>
<evidence type="ECO:0000256" key="2">
    <source>
        <dbReference type="ARBA" id="ARBA00038115"/>
    </source>
</evidence>
<keyword evidence="1" id="KW-0378">Hydrolase</keyword>
<evidence type="ECO:0000256" key="3">
    <source>
        <dbReference type="SAM" id="Phobius"/>
    </source>
</evidence>
<accession>A0A853CZ78</accession>
<keyword evidence="3" id="KW-0812">Transmembrane</keyword>
<proteinExistence type="inferred from homology"/>
<dbReference type="AlphaFoldDB" id="A0A853CZ78"/>
<keyword evidence="3" id="KW-0472">Membrane</keyword>
<dbReference type="InterPro" id="IPR000073">
    <property type="entry name" value="AB_hydrolase_1"/>
</dbReference>
<comment type="similarity">
    <text evidence="2">Belongs to the AB hydrolase superfamily. FUS2 hydrolase family.</text>
</comment>
<sequence length="398" mass="42545">MATTSSGSGGHGAFGKAVGITAAVAGGLILVTAAGAGYAMARVARTVITPVRRRPHRETVLRVDEALGTITLKRTPDAAMPGRFGLWFGSESGYAKIGGLLETADGSVVRELERVHFGDLGLGRARISGYYYLEPEELDLPVESVEIQTDLGQAPAWVFPAAADDAAAGRWVIQVHGWGATRQEGLRAVPTFHAAGYSCLLASYRNDGDAPESADRRYGLGGTEWRDIDAAIRYAVENGARSIVLMGWSMGGAVVLQTITRSPNLDQVTGVVLESPVVDWIDTLEFQANMLRLPDAIAQGAMRLIASNWSGPITGQGAPIDLRSMDFVARAADLSLPMLILHSEDDGFVPDTASRALAAARSDIVTFVPFTVALHTKLWNYDEAKWTASVREWLDGHA</sequence>
<dbReference type="GO" id="GO:0052689">
    <property type="term" value="F:carboxylic ester hydrolase activity"/>
    <property type="evidence" value="ECO:0007669"/>
    <property type="project" value="UniProtKB-ARBA"/>
</dbReference>
<evidence type="ECO:0000313" key="6">
    <source>
        <dbReference type="Proteomes" id="UP000578352"/>
    </source>
</evidence>
<reference evidence="5 6" key="1">
    <citation type="submission" date="2020-07" db="EMBL/GenBank/DDBJ databases">
        <title>Sequencing the genomes of 1000 actinobacteria strains.</title>
        <authorList>
            <person name="Klenk H.-P."/>
        </authorList>
    </citation>
    <scope>NUCLEOTIDE SEQUENCE [LARGE SCALE GENOMIC DNA]</scope>
    <source>
        <strain evidence="5 6">DSM 15165</strain>
    </source>
</reference>
<dbReference type="PANTHER" id="PTHR22946">
    <property type="entry name" value="DIENELACTONE HYDROLASE DOMAIN-CONTAINING PROTEIN-RELATED"/>
    <property type="match status" value="1"/>
</dbReference>
<organism evidence="5 6">
    <name type="scientific">Leifsonia shinshuensis</name>
    <dbReference type="NCBI Taxonomy" id="150026"/>
    <lineage>
        <taxon>Bacteria</taxon>
        <taxon>Bacillati</taxon>
        <taxon>Actinomycetota</taxon>
        <taxon>Actinomycetes</taxon>
        <taxon>Micrococcales</taxon>
        <taxon>Microbacteriaceae</taxon>
        <taxon>Leifsonia</taxon>
    </lineage>
</organism>
<dbReference type="Gene3D" id="3.40.50.1820">
    <property type="entry name" value="alpha/beta hydrolase"/>
    <property type="match status" value="1"/>
</dbReference>
<evidence type="ECO:0000259" key="4">
    <source>
        <dbReference type="Pfam" id="PF12697"/>
    </source>
</evidence>
<feature type="transmembrane region" description="Helical" evidence="3">
    <location>
        <begin position="20"/>
        <end position="44"/>
    </location>
</feature>
<comment type="caution">
    <text evidence="5">The sequence shown here is derived from an EMBL/GenBank/DDBJ whole genome shotgun (WGS) entry which is preliminary data.</text>
</comment>
<name>A0A853CZ78_9MICO</name>
<protein>
    <recommendedName>
        <fullName evidence="4">AB hydrolase-1 domain-containing protein</fullName>
    </recommendedName>
</protein>
<dbReference type="EMBL" id="JACCFL010000001">
    <property type="protein sequence ID" value="NYJ23815.1"/>
    <property type="molecule type" value="Genomic_DNA"/>
</dbReference>
<dbReference type="Pfam" id="PF12697">
    <property type="entry name" value="Abhydrolase_6"/>
    <property type="match status" value="1"/>
</dbReference>
<dbReference type="InterPro" id="IPR050261">
    <property type="entry name" value="FrsA_esterase"/>
</dbReference>
<dbReference type="Proteomes" id="UP000578352">
    <property type="component" value="Unassembled WGS sequence"/>
</dbReference>
<evidence type="ECO:0000256" key="1">
    <source>
        <dbReference type="ARBA" id="ARBA00022801"/>
    </source>
</evidence>
<dbReference type="RefSeq" id="WP_179605696.1">
    <property type="nucleotide sequence ID" value="NZ_BAABEH010000001.1"/>
</dbReference>
<dbReference type="SUPFAM" id="SSF53474">
    <property type="entry name" value="alpha/beta-Hydrolases"/>
    <property type="match status" value="1"/>
</dbReference>
<feature type="domain" description="AB hydrolase-1" evidence="4">
    <location>
        <begin position="175"/>
        <end position="365"/>
    </location>
</feature>